<evidence type="ECO:0000256" key="1">
    <source>
        <dbReference type="ARBA" id="ARBA00004245"/>
    </source>
</evidence>
<dbReference type="Pfam" id="PF06886">
    <property type="entry name" value="TPX2"/>
    <property type="match status" value="1"/>
</dbReference>
<protein>
    <recommendedName>
        <fullName evidence="7">TPX2 C-terminal domain-containing protein</fullName>
    </recommendedName>
</protein>
<feature type="compositionally biased region" description="Polar residues" evidence="6">
    <location>
        <begin position="1"/>
        <end position="13"/>
    </location>
</feature>
<comment type="subcellular location">
    <subcellularLocation>
        <location evidence="1">Cytoplasm</location>
        <location evidence="1">Cytoskeleton</location>
    </subcellularLocation>
</comment>
<feature type="region of interest" description="Disordered" evidence="6">
    <location>
        <begin position="159"/>
        <end position="183"/>
    </location>
</feature>
<feature type="region of interest" description="Disordered" evidence="6">
    <location>
        <begin position="316"/>
        <end position="363"/>
    </location>
</feature>
<dbReference type="PANTHER" id="PTHR14326:SF44">
    <property type="entry name" value="TARGETING PROTEIN FOR XKLP2"/>
    <property type="match status" value="1"/>
</dbReference>
<keyword evidence="5" id="KW-0175">Coiled coil</keyword>
<feature type="compositionally biased region" description="Polar residues" evidence="6">
    <location>
        <begin position="664"/>
        <end position="673"/>
    </location>
</feature>
<evidence type="ECO:0000256" key="2">
    <source>
        <dbReference type="ARBA" id="ARBA00005885"/>
    </source>
</evidence>
<feature type="compositionally biased region" description="Basic and acidic residues" evidence="6">
    <location>
        <begin position="530"/>
        <end position="539"/>
    </location>
</feature>
<feature type="compositionally biased region" description="Basic and acidic residues" evidence="6">
    <location>
        <begin position="564"/>
        <end position="605"/>
    </location>
</feature>
<dbReference type="EMBL" id="MVBO01000126">
    <property type="protein sequence ID" value="OZJ02782.1"/>
    <property type="molecule type" value="Genomic_DNA"/>
</dbReference>
<gene>
    <name evidence="8" type="ORF">BZG36_03478</name>
</gene>
<feature type="region of interest" description="Disordered" evidence="6">
    <location>
        <begin position="657"/>
        <end position="696"/>
    </location>
</feature>
<feature type="compositionally biased region" description="Polar residues" evidence="6">
    <location>
        <begin position="330"/>
        <end position="345"/>
    </location>
</feature>
<feature type="compositionally biased region" description="Basic and acidic residues" evidence="6">
    <location>
        <begin position="406"/>
        <end position="423"/>
    </location>
</feature>
<name>A0A261XWQ5_9FUNG</name>
<sequence length="850" mass="97563">MIEVTRTSRSYLTTPKRAHKHRRKPSQTPSLDLQVESPLKELPVGRRDTIPARGLFALNSNGDNSDSPFQSTPVKLNALEKLYAKSSKTPKLDNGYYPITEEDTENDEGVLLLDDIHHQPTDQLKETPAHETAENPSPIEEVNAEDSVFAQDTVAYLDDHESRKRRMSRGSHSSSFIDPDMPEDMPNVREKIAAYSQYVGISHSPFLTTSSAHSWKNLTAIGAKKSTKALTVPIGFNAAEKETIASQSKRYLAPKSPGITKVKRPPPRSGNTTIPEPFKFHSTTRENALFEISQNSTESEPFIPLSERILKFQKKESGHLEKRHAPAQPRQLTIPLSPNFRSGNRNPHARNAKSTEEQELEEFQKHQFKAHAVNKKVLDGAGDLGVPRVKKAALTVPKSPTFQPMRSRDKLPLSDNDKADLRPSNDSNKPFKPKIEHRLVIPEEVRLPGDERAEMRKKQWQEKMKRELARHRMTDNFLRANSPTEEKPKTKPQSGGQFPLTEPVPFTFETSARGERYQKVFRERLAKWQEREEKSHDFRALPVPKFSDKPYVPAKSTKPPTVAEDVHLNLDTRAHERMEYEQAKAEREHERSERKRKAEEEAENERLRQLRRSLIHKPEPISSYPAIAIHPSDRPVTKPVSPKFSDRWRHRFMSHAVEGHSSRIGKSTEQSGKFPSKKQPVAGRGLNSDHEHQEEEALLDELQRLLMGRSEVTRNNAEQVLSKTTEKVQRSIDSIIKSSQSFLEKDAQELKSNMRQLQEQEQQLLHASEMELHKYKASIASAMAALERVQRERLRLQRDFKHDIDMTLANHQKERQEFERMCEREFENYQEQLNKGVKEMSTSTLLKYLS</sequence>
<dbReference type="InterPro" id="IPR009675">
    <property type="entry name" value="TPX2_fam"/>
</dbReference>
<dbReference type="AlphaFoldDB" id="A0A261XWQ5"/>
<dbReference type="Proteomes" id="UP000242875">
    <property type="component" value="Unassembled WGS sequence"/>
</dbReference>
<evidence type="ECO:0000313" key="9">
    <source>
        <dbReference type="Proteomes" id="UP000242875"/>
    </source>
</evidence>
<feature type="region of interest" description="Disordered" evidence="6">
    <location>
        <begin position="450"/>
        <end position="511"/>
    </location>
</feature>
<dbReference type="GO" id="GO:0005819">
    <property type="term" value="C:spindle"/>
    <property type="evidence" value="ECO:0007669"/>
    <property type="project" value="InterPro"/>
</dbReference>
<reference evidence="8 9" key="1">
    <citation type="journal article" date="2017" name="Mycologia">
        <title>Bifiguratus adelaidae, gen. et sp. nov., a new member of Mucoromycotina in endophytic and soil-dwelling habitats.</title>
        <authorList>
            <person name="Torres-Cruz T.J."/>
            <person name="Billingsley Tobias T.L."/>
            <person name="Almatruk M."/>
            <person name="Hesse C."/>
            <person name="Kuske C.R."/>
            <person name="Desiro A."/>
            <person name="Benucci G.M."/>
            <person name="Bonito G."/>
            <person name="Stajich J.E."/>
            <person name="Dunlap C."/>
            <person name="Arnold A.E."/>
            <person name="Porras-Alfaro A."/>
        </authorList>
    </citation>
    <scope>NUCLEOTIDE SEQUENCE [LARGE SCALE GENOMIC DNA]</scope>
    <source>
        <strain evidence="8 9">AZ0501</strain>
    </source>
</reference>
<keyword evidence="9" id="KW-1185">Reference proteome</keyword>
<keyword evidence="4" id="KW-0206">Cytoskeleton</keyword>
<comment type="caution">
    <text evidence="8">The sequence shown here is derived from an EMBL/GenBank/DDBJ whole genome shotgun (WGS) entry which is preliminary data.</text>
</comment>
<feature type="region of interest" description="Disordered" evidence="6">
    <location>
        <begin position="395"/>
        <end position="437"/>
    </location>
</feature>
<dbReference type="GO" id="GO:0060236">
    <property type="term" value="P:regulation of mitotic spindle organization"/>
    <property type="evidence" value="ECO:0007669"/>
    <property type="project" value="InterPro"/>
</dbReference>
<feature type="compositionally biased region" description="Basic and acidic residues" evidence="6">
    <location>
        <begin position="450"/>
        <end position="474"/>
    </location>
</feature>
<feature type="region of interest" description="Disordered" evidence="6">
    <location>
        <begin position="530"/>
        <end position="605"/>
    </location>
</feature>
<feature type="region of interest" description="Disordered" evidence="6">
    <location>
        <begin position="120"/>
        <end position="145"/>
    </location>
</feature>
<feature type="compositionally biased region" description="Basic residues" evidence="6">
    <location>
        <begin position="16"/>
        <end position="25"/>
    </location>
</feature>
<keyword evidence="3" id="KW-0963">Cytoplasm</keyword>
<organism evidence="8 9">
    <name type="scientific">Bifiguratus adelaidae</name>
    <dbReference type="NCBI Taxonomy" id="1938954"/>
    <lineage>
        <taxon>Eukaryota</taxon>
        <taxon>Fungi</taxon>
        <taxon>Fungi incertae sedis</taxon>
        <taxon>Mucoromycota</taxon>
        <taxon>Mucoromycotina</taxon>
        <taxon>Endogonomycetes</taxon>
        <taxon>Endogonales</taxon>
        <taxon>Endogonales incertae sedis</taxon>
        <taxon>Bifiguratus</taxon>
    </lineage>
</organism>
<feature type="domain" description="TPX2 C-terminal" evidence="7">
    <location>
        <begin position="567"/>
        <end position="637"/>
    </location>
</feature>
<proteinExistence type="inferred from homology"/>
<feature type="compositionally biased region" description="Basic and acidic residues" evidence="6">
    <location>
        <begin position="120"/>
        <end position="133"/>
    </location>
</feature>
<dbReference type="GO" id="GO:0005874">
    <property type="term" value="C:microtubule"/>
    <property type="evidence" value="ECO:0007669"/>
    <property type="project" value="InterPro"/>
</dbReference>
<evidence type="ECO:0000313" key="8">
    <source>
        <dbReference type="EMBL" id="OZJ02782.1"/>
    </source>
</evidence>
<accession>A0A261XWQ5</accession>
<evidence type="ECO:0000256" key="6">
    <source>
        <dbReference type="SAM" id="MobiDB-lite"/>
    </source>
</evidence>
<dbReference type="OrthoDB" id="1684416at2759"/>
<comment type="similarity">
    <text evidence="2">Belongs to the TPX2 family.</text>
</comment>
<dbReference type="InterPro" id="IPR027329">
    <property type="entry name" value="TPX2_C"/>
</dbReference>
<dbReference type="PANTHER" id="PTHR14326">
    <property type="entry name" value="TARGETING PROTEIN FOR XKLP2"/>
    <property type="match status" value="1"/>
</dbReference>
<evidence type="ECO:0000259" key="7">
    <source>
        <dbReference type="Pfam" id="PF06886"/>
    </source>
</evidence>
<evidence type="ECO:0000256" key="4">
    <source>
        <dbReference type="ARBA" id="ARBA00023212"/>
    </source>
</evidence>
<feature type="region of interest" description="Disordered" evidence="6">
    <location>
        <begin position="256"/>
        <end position="278"/>
    </location>
</feature>
<evidence type="ECO:0000256" key="3">
    <source>
        <dbReference type="ARBA" id="ARBA00022490"/>
    </source>
</evidence>
<evidence type="ECO:0000256" key="5">
    <source>
        <dbReference type="SAM" id="Coils"/>
    </source>
</evidence>
<feature type="region of interest" description="Disordered" evidence="6">
    <location>
        <begin position="1"/>
        <end position="46"/>
    </location>
</feature>
<feature type="coiled-coil region" evidence="5">
    <location>
        <begin position="740"/>
        <end position="828"/>
    </location>
</feature>